<dbReference type="Gene3D" id="3.40.30.10">
    <property type="entry name" value="Glutaredoxin"/>
    <property type="match status" value="1"/>
</dbReference>
<evidence type="ECO:0000256" key="5">
    <source>
        <dbReference type="ARBA" id="ARBA00023284"/>
    </source>
</evidence>
<dbReference type="CDD" id="cd02947">
    <property type="entry name" value="TRX_family"/>
    <property type="match status" value="1"/>
</dbReference>
<organism evidence="9 10">
    <name type="scientific">Paenibacillus favisporus</name>
    <dbReference type="NCBI Taxonomy" id="221028"/>
    <lineage>
        <taxon>Bacteria</taxon>
        <taxon>Bacillati</taxon>
        <taxon>Bacillota</taxon>
        <taxon>Bacilli</taxon>
        <taxon>Bacillales</taxon>
        <taxon>Paenibacillaceae</taxon>
        <taxon>Paenibacillus</taxon>
    </lineage>
</organism>
<gene>
    <name evidence="9" type="ORF">ABID47_003449</name>
</gene>
<evidence type="ECO:0000313" key="10">
    <source>
        <dbReference type="Proteomes" id="UP001549098"/>
    </source>
</evidence>
<keyword evidence="4" id="KW-1015">Disulfide bond</keyword>
<comment type="similarity">
    <text evidence="1 7">Belongs to the thioredoxin family.</text>
</comment>
<dbReference type="EMBL" id="JBEPLV010000003">
    <property type="protein sequence ID" value="MET3546833.1"/>
    <property type="molecule type" value="Genomic_DNA"/>
</dbReference>
<feature type="domain" description="Thioredoxin" evidence="8">
    <location>
        <begin position="1"/>
        <end position="106"/>
    </location>
</feature>
<dbReference type="Pfam" id="PF00085">
    <property type="entry name" value="Thioredoxin"/>
    <property type="match status" value="1"/>
</dbReference>
<evidence type="ECO:0000256" key="6">
    <source>
        <dbReference type="NCBIfam" id="TIGR01068"/>
    </source>
</evidence>
<keyword evidence="2" id="KW-0813">Transport</keyword>
<keyword evidence="10" id="KW-1185">Reference proteome</keyword>
<protein>
    <recommendedName>
        <fullName evidence="6 7">Thioredoxin</fullName>
    </recommendedName>
</protein>
<dbReference type="InterPro" id="IPR036249">
    <property type="entry name" value="Thioredoxin-like_sf"/>
</dbReference>
<dbReference type="RefSeq" id="WP_354498458.1">
    <property type="nucleotide sequence ID" value="NZ_JBEPLV010000003.1"/>
</dbReference>
<evidence type="ECO:0000256" key="4">
    <source>
        <dbReference type="ARBA" id="ARBA00023157"/>
    </source>
</evidence>
<evidence type="ECO:0000313" key="9">
    <source>
        <dbReference type="EMBL" id="MET3546833.1"/>
    </source>
</evidence>
<evidence type="ECO:0000256" key="3">
    <source>
        <dbReference type="ARBA" id="ARBA00022982"/>
    </source>
</evidence>
<dbReference type="PIRSF" id="PIRSF000077">
    <property type="entry name" value="Thioredoxin"/>
    <property type="match status" value="1"/>
</dbReference>
<dbReference type="PRINTS" id="PR00421">
    <property type="entry name" value="THIOREDOXIN"/>
</dbReference>
<dbReference type="NCBIfam" id="TIGR01068">
    <property type="entry name" value="thioredoxin"/>
    <property type="match status" value="1"/>
</dbReference>
<dbReference type="Proteomes" id="UP001549098">
    <property type="component" value="Unassembled WGS sequence"/>
</dbReference>
<comment type="caution">
    <text evidence="9">The sequence shown here is derived from an EMBL/GenBank/DDBJ whole genome shotgun (WGS) entry which is preliminary data.</text>
</comment>
<reference evidence="9 10" key="1">
    <citation type="submission" date="2024-06" db="EMBL/GenBank/DDBJ databases">
        <title>Genomic Encyclopedia of Type Strains, Phase IV (KMG-IV): sequencing the most valuable type-strain genomes for metagenomic binning, comparative biology and taxonomic classification.</title>
        <authorList>
            <person name="Goeker M."/>
        </authorList>
    </citation>
    <scope>NUCLEOTIDE SEQUENCE [LARGE SCALE GENOMIC DNA]</scope>
    <source>
        <strain evidence="9 10">DSM 17253</strain>
    </source>
</reference>
<name>A0ABV2F514_9BACL</name>
<accession>A0ABV2F514</accession>
<evidence type="ECO:0000256" key="1">
    <source>
        <dbReference type="ARBA" id="ARBA00008987"/>
    </source>
</evidence>
<dbReference type="PROSITE" id="PS51352">
    <property type="entry name" value="THIOREDOXIN_2"/>
    <property type="match status" value="1"/>
</dbReference>
<keyword evidence="5" id="KW-0676">Redox-active center</keyword>
<dbReference type="PANTHER" id="PTHR45663">
    <property type="entry name" value="GEO12009P1"/>
    <property type="match status" value="1"/>
</dbReference>
<evidence type="ECO:0000256" key="7">
    <source>
        <dbReference type="PIRNR" id="PIRNR000077"/>
    </source>
</evidence>
<evidence type="ECO:0000259" key="8">
    <source>
        <dbReference type="PROSITE" id="PS51352"/>
    </source>
</evidence>
<dbReference type="PANTHER" id="PTHR45663:SF11">
    <property type="entry name" value="GEO12009P1"/>
    <property type="match status" value="1"/>
</dbReference>
<dbReference type="SUPFAM" id="SSF52833">
    <property type="entry name" value="Thioredoxin-like"/>
    <property type="match status" value="1"/>
</dbReference>
<dbReference type="InterPro" id="IPR013766">
    <property type="entry name" value="Thioredoxin_domain"/>
</dbReference>
<proteinExistence type="inferred from homology"/>
<keyword evidence="3" id="KW-0249">Electron transport</keyword>
<evidence type="ECO:0000256" key="2">
    <source>
        <dbReference type="ARBA" id="ARBA00022448"/>
    </source>
</evidence>
<sequence>MSIQAVNDTTFASQIRAQGTTLVEFGAVWCPPCKKLLPMLDELSEEMGDQVQFLKVDCDESPAAASRYQVMSVPTVIVFRDGEAVEKLVGLRPKSVYEQVVSKHSLSKA</sequence>
<dbReference type="InterPro" id="IPR005746">
    <property type="entry name" value="Thioredoxin"/>
</dbReference>